<proteinExistence type="predicted"/>
<dbReference type="InterPro" id="IPR012902">
    <property type="entry name" value="N_methyl_site"/>
</dbReference>
<evidence type="ECO:0000313" key="2">
    <source>
        <dbReference type="EMBL" id="HDR46828.1"/>
    </source>
</evidence>
<keyword evidence="1" id="KW-0812">Transmembrane</keyword>
<comment type="caution">
    <text evidence="2">The sequence shown here is derived from an EMBL/GenBank/DDBJ whole genome shotgun (WGS) entry which is preliminary data.</text>
</comment>
<keyword evidence="1" id="KW-1133">Transmembrane helix</keyword>
<protein>
    <submittedName>
        <fullName evidence="2">Prepilin-type N-terminal cleavage/methylation domain-containing protein</fullName>
    </submittedName>
</protein>
<sequence>MIAALLRNNRGFSLVELITAATVMLIVFGAAASLYIGEQRTAVVETDFSHVQDNLRLALNQLTKDVRMAGFLTVEPPIVEVSATEFTISTTAPSQRYARITTPDSSMNTTKVFTVYSDSMAERFRGGDTVRIIRPPNQEQPGEENVTDPSDLVFSVDSIDLSDIDTPKITLSGFSSTVDYAYAAGDMIVRVIPGAPVVNEVNYAYIPASQTLQRVVNGGTPQHLARGLTDVLFEYVRNDEDLVTAVNITLTGIAGPDPDENPDAAKKIGF</sequence>
<reference evidence="2" key="1">
    <citation type="journal article" date="2020" name="mSystems">
        <title>Genome- and Community-Level Interaction Insights into Carbon Utilization and Element Cycling Functions of Hydrothermarchaeota in Hydrothermal Sediment.</title>
        <authorList>
            <person name="Zhou Z."/>
            <person name="Liu Y."/>
            <person name="Xu W."/>
            <person name="Pan J."/>
            <person name="Luo Z.H."/>
            <person name="Li M."/>
        </authorList>
    </citation>
    <scope>NUCLEOTIDE SEQUENCE [LARGE SCALE GENOMIC DNA]</scope>
    <source>
        <strain evidence="2">SpSt-1220</strain>
    </source>
</reference>
<dbReference type="Proteomes" id="UP000886162">
    <property type="component" value="Unassembled WGS sequence"/>
</dbReference>
<keyword evidence="1" id="KW-0472">Membrane</keyword>
<feature type="transmembrane region" description="Helical" evidence="1">
    <location>
        <begin position="12"/>
        <end position="36"/>
    </location>
</feature>
<feature type="non-terminal residue" evidence="2">
    <location>
        <position position="270"/>
    </location>
</feature>
<name>A0A831LJ35_9BACT</name>
<dbReference type="NCBIfam" id="TIGR02532">
    <property type="entry name" value="IV_pilin_GFxxxE"/>
    <property type="match status" value="1"/>
</dbReference>
<accession>A0A831LJ35</accession>
<dbReference type="Pfam" id="PF07963">
    <property type="entry name" value="N_methyl"/>
    <property type="match status" value="1"/>
</dbReference>
<organism evidence="2">
    <name type="scientific">Geoalkalibacter subterraneus</name>
    <dbReference type="NCBI Taxonomy" id="483547"/>
    <lineage>
        <taxon>Bacteria</taxon>
        <taxon>Pseudomonadati</taxon>
        <taxon>Thermodesulfobacteriota</taxon>
        <taxon>Desulfuromonadia</taxon>
        <taxon>Desulfuromonadales</taxon>
        <taxon>Geoalkalibacteraceae</taxon>
        <taxon>Geoalkalibacter</taxon>
    </lineage>
</organism>
<gene>
    <name evidence="2" type="ORF">ENN94_03910</name>
</gene>
<dbReference type="PROSITE" id="PS00409">
    <property type="entry name" value="PROKAR_NTER_METHYL"/>
    <property type="match status" value="1"/>
</dbReference>
<dbReference type="AlphaFoldDB" id="A0A831LJ35"/>
<dbReference type="EMBL" id="DSDO01000273">
    <property type="protein sequence ID" value="HDR46828.1"/>
    <property type="molecule type" value="Genomic_DNA"/>
</dbReference>
<evidence type="ECO:0000256" key="1">
    <source>
        <dbReference type="SAM" id="Phobius"/>
    </source>
</evidence>